<dbReference type="KEGG" id="ptrr:90957487"/>
<dbReference type="AlphaFoldDB" id="A0A5M9KZN1"/>
<comment type="caution">
    <text evidence="1">The sequence shown here is derived from an EMBL/GenBank/DDBJ whole genome shotgun (WGS) entry which is preliminary data.</text>
</comment>
<evidence type="ECO:0000313" key="2">
    <source>
        <dbReference type="Proteomes" id="UP000245464"/>
    </source>
</evidence>
<dbReference type="Proteomes" id="UP000245464">
    <property type="component" value="Chromosome 7"/>
</dbReference>
<dbReference type="EMBL" id="NQIK02000007">
    <property type="protein sequence ID" value="KAF7568456.1"/>
    <property type="molecule type" value="Genomic_DNA"/>
</dbReference>
<accession>A0A5M9KZN1</accession>
<protein>
    <submittedName>
        <fullName evidence="1">Uncharacterized protein</fullName>
    </submittedName>
</protein>
<reference evidence="1" key="1">
    <citation type="journal article" date="2018" name="BMC Genomics">
        <title>Comparative genomics of the wheat fungal pathogen Pyrenophora tritici-repentis reveals chromosomal variations and genome plasticity.</title>
        <authorList>
            <person name="Moolhuijzen P."/>
            <person name="See P.T."/>
            <person name="Hane J.K."/>
            <person name="Shi G."/>
            <person name="Liu Z."/>
            <person name="Oliver R.P."/>
            <person name="Moffat C.S."/>
        </authorList>
    </citation>
    <scope>NUCLEOTIDE SEQUENCE [LARGE SCALE GENOMIC DNA]</scope>
    <source>
        <strain evidence="1">M4</strain>
    </source>
</reference>
<sequence>MASHRRLWWQPTNIEHISAPASIETQGGITRRAVLRLEFADILVEAGLMRHMAARELQYPLAPQCVLQVLLTHAAFTSNKRPLAPGPGALNVHDAGHGSAGAGRGL</sequence>
<dbReference type="GeneID" id="90957487"/>
<gene>
    <name evidence="1" type="ORF">PtrM4_130690</name>
</gene>
<organism evidence="1 2">
    <name type="scientific">Pyrenophora tritici-repentis</name>
    <dbReference type="NCBI Taxonomy" id="45151"/>
    <lineage>
        <taxon>Eukaryota</taxon>
        <taxon>Fungi</taxon>
        <taxon>Dikarya</taxon>
        <taxon>Ascomycota</taxon>
        <taxon>Pezizomycotina</taxon>
        <taxon>Dothideomycetes</taxon>
        <taxon>Pleosporomycetidae</taxon>
        <taxon>Pleosporales</taxon>
        <taxon>Pleosporineae</taxon>
        <taxon>Pleosporaceae</taxon>
        <taxon>Pyrenophora</taxon>
    </lineage>
</organism>
<evidence type="ECO:0000313" key="1">
    <source>
        <dbReference type="EMBL" id="KAF7568456.1"/>
    </source>
</evidence>
<proteinExistence type="predicted"/>
<dbReference type="RefSeq" id="XP_065960994.1">
    <property type="nucleotide sequence ID" value="XM_066109002.1"/>
</dbReference>
<name>A0A5M9KZN1_9PLEO</name>